<protein>
    <submittedName>
        <fullName evidence="1">Uncharacterized protein</fullName>
    </submittedName>
</protein>
<dbReference type="InterPro" id="IPR004245">
    <property type="entry name" value="DUF229"/>
</dbReference>
<keyword evidence="2" id="KW-1185">Reference proteome</keyword>
<proteinExistence type="predicted"/>
<evidence type="ECO:0000313" key="2">
    <source>
        <dbReference type="Proteomes" id="UP000466442"/>
    </source>
</evidence>
<dbReference type="PANTHER" id="PTHR10974">
    <property type="entry name" value="FI08016P-RELATED"/>
    <property type="match status" value="1"/>
</dbReference>
<sequence>MNKSVLIFRRSRIGKFLCLTVTGLTYLVWQLVALDGKYLKVPNRSSQIFLEDAQREEIYFAVSNIQEILSNSSGYVDIFLRDPDVSCKYPLLNPLDEFSIRNYQKKTIRCDNLNDDRAVIDLTGGLTLKPDMRGRNEYCFYSEITRPLLEERADFSLKAPLVGTIYPQSDFTYIECLNESGNITFTDLLARTQRIQDIREYNNSDEFSIAVIGVGSMTRMNFMRQMPRSYNFLKNSMGSIEMQGFSVVETATSYQNIVAMVERKEGSGNSSKFIWEDFEEAGAVTMYAEDAPKMEMFRRGAKPLKRKPTHHYGNTFWAALRNSGKAHRSQENCFGFHPRHLLHLKYILSFLRTYKDSPSFLLSLYNELTRENVNLAQGMDDDFAEFLRTLVKEELLSRTVVMIVGVHDELFDKPTRPQSTEDKMQLVSVILPQSTPQRWKDALQVNRKRMTSTYDLYKTLIDILGTLNVSKTKINRLKDMNPGTSLFAEISPNRTCQDASLGVEWCLCQEN</sequence>
<dbReference type="Pfam" id="PF02995">
    <property type="entry name" value="DUF229"/>
    <property type="match status" value="1"/>
</dbReference>
<dbReference type="SUPFAM" id="SSF53649">
    <property type="entry name" value="Alkaline phosphatase-like"/>
    <property type="match status" value="1"/>
</dbReference>
<dbReference type="EMBL" id="WIXP02000002">
    <property type="protein sequence ID" value="KAF6215370.1"/>
    <property type="molecule type" value="Genomic_DNA"/>
</dbReference>
<comment type="caution">
    <text evidence="1">The sequence shown here is derived from an EMBL/GenBank/DDBJ whole genome shotgun (WGS) entry which is preliminary data.</text>
</comment>
<gene>
    <name evidence="1" type="ORF">GE061_010122</name>
</gene>
<dbReference type="InterPro" id="IPR017850">
    <property type="entry name" value="Alkaline_phosphatase_core_sf"/>
</dbReference>
<dbReference type="Proteomes" id="UP000466442">
    <property type="component" value="Unassembled WGS sequence"/>
</dbReference>
<dbReference type="OrthoDB" id="413313at2759"/>
<organism evidence="1 2">
    <name type="scientific">Apolygus lucorum</name>
    <name type="common">Small green plant bug</name>
    <name type="synonym">Lygocoris lucorum</name>
    <dbReference type="NCBI Taxonomy" id="248454"/>
    <lineage>
        <taxon>Eukaryota</taxon>
        <taxon>Metazoa</taxon>
        <taxon>Ecdysozoa</taxon>
        <taxon>Arthropoda</taxon>
        <taxon>Hexapoda</taxon>
        <taxon>Insecta</taxon>
        <taxon>Pterygota</taxon>
        <taxon>Neoptera</taxon>
        <taxon>Paraneoptera</taxon>
        <taxon>Hemiptera</taxon>
        <taxon>Heteroptera</taxon>
        <taxon>Panheteroptera</taxon>
        <taxon>Cimicomorpha</taxon>
        <taxon>Miridae</taxon>
        <taxon>Mirini</taxon>
        <taxon>Apolygus</taxon>
    </lineage>
</organism>
<name>A0A6A4J0R4_APOLU</name>
<dbReference type="GO" id="GO:0005615">
    <property type="term" value="C:extracellular space"/>
    <property type="evidence" value="ECO:0007669"/>
    <property type="project" value="TreeGrafter"/>
</dbReference>
<evidence type="ECO:0000313" key="1">
    <source>
        <dbReference type="EMBL" id="KAF6215370.1"/>
    </source>
</evidence>
<reference evidence="1" key="1">
    <citation type="journal article" date="2021" name="Mol. Ecol. Resour.">
        <title>Apolygus lucorum genome provides insights into omnivorousness and mesophyll feeding.</title>
        <authorList>
            <person name="Liu Y."/>
            <person name="Liu H."/>
            <person name="Wang H."/>
            <person name="Huang T."/>
            <person name="Liu B."/>
            <person name="Yang B."/>
            <person name="Yin L."/>
            <person name="Li B."/>
            <person name="Zhang Y."/>
            <person name="Zhang S."/>
            <person name="Jiang F."/>
            <person name="Zhang X."/>
            <person name="Ren Y."/>
            <person name="Wang B."/>
            <person name="Wang S."/>
            <person name="Lu Y."/>
            <person name="Wu K."/>
            <person name="Fan W."/>
            <person name="Wang G."/>
        </authorList>
    </citation>
    <scope>NUCLEOTIDE SEQUENCE</scope>
    <source>
        <strain evidence="1">12Hb</strain>
    </source>
</reference>
<dbReference type="AlphaFoldDB" id="A0A6A4J0R4"/>
<accession>A0A6A4J0R4</accession>
<dbReference type="PANTHER" id="PTHR10974:SF1">
    <property type="entry name" value="FI08016P-RELATED"/>
    <property type="match status" value="1"/>
</dbReference>
<dbReference type="Gene3D" id="3.40.720.10">
    <property type="entry name" value="Alkaline Phosphatase, subunit A"/>
    <property type="match status" value="1"/>
</dbReference>